<dbReference type="RefSeq" id="WP_144844813.1">
    <property type="nucleotide sequence ID" value="NZ_VMRJ01000001.1"/>
</dbReference>
<reference evidence="2 3" key="1">
    <citation type="submission" date="2019-07" db="EMBL/GenBank/DDBJ databases">
        <title>Hymenobacter sp. straun FUR1 Genome sequencing and assembly.</title>
        <authorList>
            <person name="Chhetri G."/>
        </authorList>
    </citation>
    <scope>NUCLEOTIDE SEQUENCE [LARGE SCALE GENOMIC DNA]</scope>
    <source>
        <strain evidence="2 3">Fur1</strain>
    </source>
</reference>
<keyword evidence="1" id="KW-0732">Signal</keyword>
<dbReference type="Proteomes" id="UP000317624">
    <property type="component" value="Unassembled WGS sequence"/>
</dbReference>
<comment type="caution">
    <text evidence="2">The sequence shown here is derived from an EMBL/GenBank/DDBJ whole genome shotgun (WGS) entry which is preliminary data.</text>
</comment>
<feature type="signal peptide" evidence="1">
    <location>
        <begin position="1"/>
        <end position="24"/>
    </location>
</feature>
<dbReference type="EMBL" id="VMRJ01000001">
    <property type="protein sequence ID" value="TVT43377.1"/>
    <property type="molecule type" value="Genomic_DNA"/>
</dbReference>
<name>A0A558C3V6_9BACT</name>
<keyword evidence="3" id="KW-1185">Reference proteome</keyword>
<dbReference type="OrthoDB" id="886015at2"/>
<sequence length="174" mass="18464">MPASSATLLVLGACLLAPCSYGQAGPAAKARTTPDTSTTRGTAYSIPLGPLASQRLVKPERVFQGPAHYAATLPVRRNKEGRIGITVAVNPQAHSVQKLDALLLPLDAAVTYRQLGQGIGRYDAPTGRYYFSAVYQTIRKLPNGYINYDPGRVITGWVKPGTSQAAVADEAIPN</sequence>
<evidence type="ECO:0000256" key="1">
    <source>
        <dbReference type="SAM" id="SignalP"/>
    </source>
</evidence>
<feature type="chain" id="PRO_5035192645" evidence="1">
    <location>
        <begin position="25"/>
        <end position="174"/>
    </location>
</feature>
<proteinExistence type="predicted"/>
<evidence type="ECO:0000313" key="2">
    <source>
        <dbReference type="EMBL" id="TVT43377.1"/>
    </source>
</evidence>
<protein>
    <submittedName>
        <fullName evidence="2">Uncharacterized protein</fullName>
    </submittedName>
</protein>
<accession>A0A558C3V6</accession>
<organism evidence="2 3">
    <name type="scientific">Hymenobacter setariae</name>
    <dbReference type="NCBI Taxonomy" id="2594794"/>
    <lineage>
        <taxon>Bacteria</taxon>
        <taxon>Pseudomonadati</taxon>
        <taxon>Bacteroidota</taxon>
        <taxon>Cytophagia</taxon>
        <taxon>Cytophagales</taxon>
        <taxon>Hymenobacteraceae</taxon>
        <taxon>Hymenobacter</taxon>
    </lineage>
</organism>
<evidence type="ECO:0000313" key="3">
    <source>
        <dbReference type="Proteomes" id="UP000317624"/>
    </source>
</evidence>
<gene>
    <name evidence="2" type="ORF">FNT36_04630</name>
</gene>
<dbReference type="AlphaFoldDB" id="A0A558C3V6"/>